<gene>
    <name evidence="1" type="ORF">BDV98DRAFT_503869</name>
</gene>
<name>A0A5C3QPE8_9AGAR</name>
<keyword evidence="2" id="KW-1185">Reference proteome</keyword>
<dbReference type="OrthoDB" id="10052260at2759"/>
<sequence>MDLISADTKIKVSSTLDKSVGKNCLVDGSAETCWTSQEGLPQHIQFRFASKVTLERVLLTFQGGFVGTKCAVQALVESERPSWNTLTHVYPEDVNRQQKFELDLVSALPDGTDGIRLVFERSSDFFGRITIYDLKLQGTIHP</sequence>
<evidence type="ECO:0000313" key="2">
    <source>
        <dbReference type="Proteomes" id="UP000305067"/>
    </source>
</evidence>
<dbReference type="Gene3D" id="2.60.120.260">
    <property type="entry name" value="Galactose-binding domain-like"/>
    <property type="match status" value="1"/>
</dbReference>
<dbReference type="AlphaFoldDB" id="A0A5C3QPE8"/>
<proteinExistence type="predicted"/>
<dbReference type="SUPFAM" id="SSF49785">
    <property type="entry name" value="Galactose-binding domain-like"/>
    <property type="match status" value="1"/>
</dbReference>
<dbReference type="InterPro" id="IPR008979">
    <property type="entry name" value="Galactose-bd-like_sf"/>
</dbReference>
<dbReference type="STRING" id="1884261.A0A5C3QPE8"/>
<organism evidence="1 2">
    <name type="scientific">Pterulicium gracile</name>
    <dbReference type="NCBI Taxonomy" id="1884261"/>
    <lineage>
        <taxon>Eukaryota</taxon>
        <taxon>Fungi</taxon>
        <taxon>Dikarya</taxon>
        <taxon>Basidiomycota</taxon>
        <taxon>Agaricomycotina</taxon>
        <taxon>Agaricomycetes</taxon>
        <taxon>Agaricomycetidae</taxon>
        <taxon>Agaricales</taxon>
        <taxon>Pleurotineae</taxon>
        <taxon>Pterulaceae</taxon>
        <taxon>Pterulicium</taxon>
    </lineage>
</organism>
<protein>
    <submittedName>
        <fullName evidence="1">Galactose-binding like protein</fullName>
    </submittedName>
</protein>
<reference evidence="1 2" key="1">
    <citation type="journal article" date="2019" name="Nat. Ecol. Evol.">
        <title>Megaphylogeny resolves global patterns of mushroom evolution.</title>
        <authorList>
            <person name="Varga T."/>
            <person name="Krizsan K."/>
            <person name="Foldi C."/>
            <person name="Dima B."/>
            <person name="Sanchez-Garcia M."/>
            <person name="Sanchez-Ramirez S."/>
            <person name="Szollosi G.J."/>
            <person name="Szarkandi J.G."/>
            <person name="Papp V."/>
            <person name="Albert L."/>
            <person name="Andreopoulos W."/>
            <person name="Angelini C."/>
            <person name="Antonin V."/>
            <person name="Barry K.W."/>
            <person name="Bougher N.L."/>
            <person name="Buchanan P."/>
            <person name="Buyck B."/>
            <person name="Bense V."/>
            <person name="Catcheside P."/>
            <person name="Chovatia M."/>
            <person name="Cooper J."/>
            <person name="Damon W."/>
            <person name="Desjardin D."/>
            <person name="Finy P."/>
            <person name="Geml J."/>
            <person name="Haridas S."/>
            <person name="Hughes K."/>
            <person name="Justo A."/>
            <person name="Karasinski D."/>
            <person name="Kautmanova I."/>
            <person name="Kiss B."/>
            <person name="Kocsube S."/>
            <person name="Kotiranta H."/>
            <person name="LaButti K.M."/>
            <person name="Lechner B.E."/>
            <person name="Liimatainen K."/>
            <person name="Lipzen A."/>
            <person name="Lukacs Z."/>
            <person name="Mihaltcheva S."/>
            <person name="Morgado L.N."/>
            <person name="Niskanen T."/>
            <person name="Noordeloos M.E."/>
            <person name="Ohm R.A."/>
            <person name="Ortiz-Santana B."/>
            <person name="Ovrebo C."/>
            <person name="Racz N."/>
            <person name="Riley R."/>
            <person name="Savchenko A."/>
            <person name="Shiryaev A."/>
            <person name="Soop K."/>
            <person name="Spirin V."/>
            <person name="Szebenyi C."/>
            <person name="Tomsovsky M."/>
            <person name="Tulloss R.E."/>
            <person name="Uehling J."/>
            <person name="Grigoriev I.V."/>
            <person name="Vagvolgyi C."/>
            <person name="Papp T."/>
            <person name="Martin F.M."/>
            <person name="Miettinen O."/>
            <person name="Hibbett D.S."/>
            <person name="Nagy L.G."/>
        </authorList>
    </citation>
    <scope>NUCLEOTIDE SEQUENCE [LARGE SCALE GENOMIC DNA]</scope>
    <source>
        <strain evidence="1 2">CBS 309.79</strain>
    </source>
</reference>
<dbReference type="Proteomes" id="UP000305067">
    <property type="component" value="Unassembled WGS sequence"/>
</dbReference>
<accession>A0A5C3QPE8</accession>
<evidence type="ECO:0000313" key="1">
    <source>
        <dbReference type="EMBL" id="TFL03447.1"/>
    </source>
</evidence>
<dbReference type="EMBL" id="ML178820">
    <property type="protein sequence ID" value="TFL03447.1"/>
    <property type="molecule type" value="Genomic_DNA"/>
</dbReference>